<protein>
    <submittedName>
        <fullName evidence="1">P-loop containing nucleoside triphosphate hydrolase protein</fullName>
    </submittedName>
</protein>
<sequence>MSPLLEIRNIGCLNPDNHYVFQDINLEVHSGDIIILQGKSGCGKTTLLKCMSHLRPYKGDVLLHGKTPKALGIPSYRTHVMYVPQRPSLLPGTPRDFLHTIINLRAHQTHPNKCTEEEITQQTLDIASQLHAEELLWDRDWSNLSGGESQRIALSVALGLDTAEVLLLDEPTSALDPESSGLVERLITERVRGSHASLKAVIWITHSEEQGQRVGTRFCQLTAGECKEEQRI</sequence>
<reference evidence="1 2" key="1">
    <citation type="journal article" date="2019" name="Nat. Ecol. Evol.">
        <title>Megaphylogeny resolves global patterns of mushroom evolution.</title>
        <authorList>
            <person name="Varga T."/>
            <person name="Krizsan K."/>
            <person name="Foldi C."/>
            <person name="Dima B."/>
            <person name="Sanchez-Garcia M."/>
            <person name="Sanchez-Ramirez S."/>
            <person name="Szollosi G.J."/>
            <person name="Szarkandi J.G."/>
            <person name="Papp V."/>
            <person name="Albert L."/>
            <person name="Andreopoulos W."/>
            <person name="Angelini C."/>
            <person name="Antonin V."/>
            <person name="Barry K.W."/>
            <person name="Bougher N.L."/>
            <person name="Buchanan P."/>
            <person name="Buyck B."/>
            <person name="Bense V."/>
            <person name="Catcheside P."/>
            <person name="Chovatia M."/>
            <person name="Cooper J."/>
            <person name="Damon W."/>
            <person name="Desjardin D."/>
            <person name="Finy P."/>
            <person name="Geml J."/>
            <person name="Haridas S."/>
            <person name="Hughes K."/>
            <person name="Justo A."/>
            <person name="Karasinski D."/>
            <person name="Kautmanova I."/>
            <person name="Kiss B."/>
            <person name="Kocsube S."/>
            <person name="Kotiranta H."/>
            <person name="LaButti K.M."/>
            <person name="Lechner B.E."/>
            <person name="Liimatainen K."/>
            <person name="Lipzen A."/>
            <person name="Lukacs Z."/>
            <person name="Mihaltcheva S."/>
            <person name="Morgado L.N."/>
            <person name="Niskanen T."/>
            <person name="Noordeloos M.E."/>
            <person name="Ohm R.A."/>
            <person name="Ortiz-Santana B."/>
            <person name="Ovrebo C."/>
            <person name="Racz N."/>
            <person name="Riley R."/>
            <person name="Savchenko A."/>
            <person name="Shiryaev A."/>
            <person name="Soop K."/>
            <person name="Spirin V."/>
            <person name="Szebenyi C."/>
            <person name="Tomsovsky M."/>
            <person name="Tulloss R.E."/>
            <person name="Uehling J."/>
            <person name="Grigoriev I.V."/>
            <person name="Vagvolgyi C."/>
            <person name="Papp T."/>
            <person name="Martin F.M."/>
            <person name="Miettinen O."/>
            <person name="Hibbett D.S."/>
            <person name="Nagy L.G."/>
        </authorList>
    </citation>
    <scope>NUCLEOTIDE SEQUENCE [LARGE SCALE GENOMIC DNA]</scope>
    <source>
        <strain evidence="1 2">NL-1719</strain>
    </source>
</reference>
<dbReference type="EMBL" id="ML208260">
    <property type="protein sequence ID" value="TFK76430.1"/>
    <property type="molecule type" value="Genomic_DNA"/>
</dbReference>
<name>A0ACD3BEX6_9AGAR</name>
<proteinExistence type="predicted"/>
<gene>
    <name evidence="1" type="ORF">BDN72DRAFT_831004</name>
</gene>
<dbReference type="Proteomes" id="UP000308600">
    <property type="component" value="Unassembled WGS sequence"/>
</dbReference>
<evidence type="ECO:0000313" key="2">
    <source>
        <dbReference type="Proteomes" id="UP000308600"/>
    </source>
</evidence>
<accession>A0ACD3BEX6</accession>
<keyword evidence="1" id="KW-0378">Hydrolase</keyword>
<organism evidence="1 2">
    <name type="scientific">Pluteus cervinus</name>
    <dbReference type="NCBI Taxonomy" id="181527"/>
    <lineage>
        <taxon>Eukaryota</taxon>
        <taxon>Fungi</taxon>
        <taxon>Dikarya</taxon>
        <taxon>Basidiomycota</taxon>
        <taxon>Agaricomycotina</taxon>
        <taxon>Agaricomycetes</taxon>
        <taxon>Agaricomycetidae</taxon>
        <taxon>Agaricales</taxon>
        <taxon>Pluteineae</taxon>
        <taxon>Pluteaceae</taxon>
        <taxon>Pluteus</taxon>
    </lineage>
</organism>
<keyword evidence="2" id="KW-1185">Reference proteome</keyword>
<evidence type="ECO:0000313" key="1">
    <source>
        <dbReference type="EMBL" id="TFK76430.1"/>
    </source>
</evidence>